<dbReference type="Pfam" id="PF09057">
    <property type="entry name" value="Smac_DIABLO"/>
    <property type="match status" value="2"/>
</dbReference>
<evidence type="ECO:0000256" key="1">
    <source>
        <dbReference type="SAM" id="MobiDB-lite"/>
    </source>
</evidence>
<dbReference type="SUPFAM" id="SSF46984">
    <property type="entry name" value="Smac/diablo"/>
    <property type="match status" value="2"/>
</dbReference>
<dbReference type="PANTHER" id="PTHR32247:SF4">
    <property type="entry name" value="DIRECT IAP-BINDING PROTEIN WITH LOW PI"/>
    <property type="match status" value="1"/>
</dbReference>
<accession>A0A8T2PNC4</accession>
<dbReference type="GO" id="GO:0051402">
    <property type="term" value="P:neuron apoptotic process"/>
    <property type="evidence" value="ECO:0007669"/>
    <property type="project" value="TreeGrafter"/>
</dbReference>
<comment type="caution">
    <text evidence="2">The sequence shown here is derived from an EMBL/GenBank/DDBJ whole genome shotgun (WGS) entry which is preliminary data.</text>
</comment>
<feature type="region of interest" description="Disordered" evidence="1">
    <location>
        <begin position="243"/>
        <end position="264"/>
    </location>
</feature>
<dbReference type="InterPro" id="IPR009062">
    <property type="entry name" value="Smac/DIABLO-like_sf"/>
</dbReference>
<sequence length="264" mass="29898">MQVLRQFTSGISYGRTDFLLLHSNMAAFRRGVYSVGLFRYTAGMLSSSSNSTRQRLLRLPTLIQKNWISLCTGGGLCAVPFAQKQREGLSHEALIRRASSLVTDSANTFLSQTTLAFVEALTQYVKAVHTLVALQKRYVASVTKLNPMEEEAVWQVIIRQRAEHSLANVPLGCDLLFSREKSFSPPNSKCTKRHWFWLWADQASITARTNLQVAQAHVEEVRQLSLEADRMLVETKAEEIERTKQLASMTTEEEDIPEAYLRED</sequence>
<proteinExistence type="predicted"/>
<protein>
    <recommendedName>
        <fullName evidence="4">Diablo homolog, mitochondrial</fullName>
    </recommendedName>
</protein>
<dbReference type="InterPro" id="IPR015142">
    <property type="entry name" value="Smac_DIABLO"/>
</dbReference>
<dbReference type="GO" id="GO:0005739">
    <property type="term" value="C:mitochondrion"/>
    <property type="evidence" value="ECO:0007669"/>
    <property type="project" value="UniProtKB-SubCell"/>
</dbReference>
<evidence type="ECO:0000313" key="3">
    <source>
        <dbReference type="Proteomes" id="UP000824540"/>
    </source>
</evidence>
<evidence type="ECO:0008006" key="4">
    <source>
        <dbReference type="Google" id="ProtNLM"/>
    </source>
</evidence>
<reference evidence="2" key="1">
    <citation type="thesis" date="2021" institute="BYU ScholarsArchive" country="Provo, UT, USA">
        <title>Applications of and Algorithms for Genome Assembly and Genomic Analyses with an Emphasis on Marine Teleosts.</title>
        <authorList>
            <person name="Pickett B.D."/>
        </authorList>
    </citation>
    <scope>NUCLEOTIDE SEQUENCE</scope>
    <source>
        <strain evidence="2">HI-2016</strain>
    </source>
</reference>
<dbReference type="OrthoDB" id="6153032at2759"/>
<dbReference type="EMBL" id="JAFBMS010000006">
    <property type="protein sequence ID" value="KAG9351837.1"/>
    <property type="molecule type" value="Genomic_DNA"/>
</dbReference>
<dbReference type="Proteomes" id="UP000824540">
    <property type="component" value="Unassembled WGS sequence"/>
</dbReference>
<dbReference type="GO" id="GO:0008631">
    <property type="term" value="P:intrinsic apoptotic signaling pathway in response to oxidative stress"/>
    <property type="evidence" value="ECO:0007669"/>
    <property type="project" value="TreeGrafter"/>
</dbReference>
<dbReference type="AlphaFoldDB" id="A0A8T2PNC4"/>
<evidence type="ECO:0000313" key="2">
    <source>
        <dbReference type="EMBL" id="KAG9351837.1"/>
    </source>
</evidence>
<dbReference type="PANTHER" id="PTHR32247">
    <property type="entry name" value="DIABLO HOMOLOG, MITOCHONDRIAL"/>
    <property type="match status" value="1"/>
</dbReference>
<keyword evidence="3" id="KW-1185">Reference proteome</keyword>
<gene>
    <name evidence="2" type="ORF">JZ751_023088</name>
</gene>
<dbReference type="Gene3D" id="1.20.58.70">
    <property type="match status" value="2"/>
</dbReference>
<organism evidence="2 3">
    <name type="scientific">Albula glossodonta</name>
    <name type="common">roundjaw bonefish</name>
    <dbReference type="NCBI Taxonomy" id="121402"/>
    <lineage>
        <taxon>Eukaryota</taxon>
        <taxon>Metazoa</taxon>
        <taxon>Chordata</taxon>
        <taxon>Craniata</taxon>
        <taxon>Vertebrata</taxon>
        <taxon>Euteleostomi</taxon>
        <taxon>Actinopterygii</taxon>
        <taxon>Neopterygii</taxon>
        <taxon>Teleostei</taxon>
        <taxon>Albuliformes</taxon>
        <taxon>Albulidae</taxon>
        <taxon>Albula</taxon>
    </lineage>
</organism>
<name>A0A8T2PNC4_9TELE</name>